<name>A0A6G1LL58_9PEZI</name>
<protein>
    <recommendedName>
        <fullName evidence="4">Secreted protein</fullName>
    </recommendedName>
</protein>
<reference evidence="2" key="1">
    <citation type="journal article" date="2020" name="Stud. Mycol.">
        <title>101 Dothideomycetes genomes: a test case for predicting lifestyles and emergence of pathogens.</title>
        <authorList>
            <person name="Haridas S."/>
            <person name="Albert R."/>
            <person name="Binder M."/>
            <person name="Bloem J."/>
            <person name="Labutti K."/>
            <person name="Salamov A."/>
            <person name="Andreopoulos B."/>
            <person name="Baker S."/>
            <person name="Barry K."/>
            <person name="Bills G."/>
            <person name="Bluhm B."/>
            <person name="Cannon C."/>
            <person name="Castanera R."/>
            <person name="Culley D."/>
            <person name="Daum C."/>
            <person name="Ezra D."/>
            <person name="Gonzalez J."/>
            <person name="Henrissat B."/>
            <person name="Kuo A."/>
            <person name="Liang C."/>
            <person name="Lipzen A."/>
            <person name="Lutzoni F."/>
            <person name="Magnuson J."/>
            <person name="Mondo S."/>
            <person name="Nolan M."/>
            <person name="Ohm R."/>
            <person name="Pangilinan J."/>
            <person name="Park H.-J."/>
            <person name="Ramirez L."/>
            <person name="Alfaro M."/>
            <person name="Sun H."/>
            <person name="Tritt A."/>
            <person name="Yoshinaga Y."/>
            <person name="Zwiers L.-H."/>
            <person name="Turgeon B."/>
            <person name="Goodwin S."/>
            <person name="Spatafora J."/>
            <person name="Crous P."/>
            <person name="Grigoriev I."/>
        </authorList>
    </citation>
    <scope>NUCLEOTIDE SEQUENCE</scope>
    <source>
        <strain evidence="2">CBS 116005</strain>
    </source>
</reference>
<proteinExistence type="predicted"/>
<dbReference type="EMBL" id="ML995810">
    <property type="protein sequence ID" value="KAF2773596.1"/>
    <property type="molecule type" value="Genomic_DNA"/>
</dbReference>
<gene>
    <name evidence="2" type="ORF">EJ03DRAFT_101995</name>
</gene>
<accession>A0A6G1LL58</accession>
<evidence type="ECO:0000313" key="2">
    <source>
        <dbReference type="EMBL" id="KAF2773596.1"/>
    </source>
</evidence>
<dbReference type="AlphaFoldDB" id="A0A6G1LL58"/>
<evidence type="ECO:0000313" key="3">
    <source>
        <dbReference type="Proteomes" id="UP000799436"/>
    </source>
</evidence>
<feature type="signal peptide" evidence="1">
    <location>
        <begin position="1"/>
        <end position="16"/>
    </location>
</feature>
<evidence type="ECO:0000256" key="1">
    <source>
        <dbReference type="SAM" id="SignalP"/>
    </source>
</evidence>
<keyword evidence="1" id="KW-0732">Signal</keyword>
<evidence type="ECO:0008006" key="4">
    <source>
        <dbReference type="Google" id="ProtNLM"/>
    </source>
</evidence>
<feature type="chain" id="PRO_5026169326" description="Secreted protein" evidence="1">
    <location>
        <begin position="17"/>
        <end position="110"/>
    </location>
</feature>
<organism evidence="2 3">
    <name type="scientific">Teratosphaeria nubilosa</name>
    <dbReference type="NCBI Taxonomy" id="161662"/>
    <lineage>
        <taxon>Eukaryota</taxon>
        <taxon>Fungi</taxon>
        <taxon>Dikarya</taxon>
        <taxon>Ascomycota</taxon>
        <taxon>Pezizomycotina</taxon>
        <taxon>Dothideomycetes</taxon>
        <taxon>Dothideomycetidae</taxon>
        <taxon>Mycosphaerellales</taxon>
        <taxon>Teratosphaeriaceae</taxon>
        <taxon>Teratosphaeria</taxon>
    </lineage>
</organism>
<dbReference type="Proteomes" id="UP000799436">
    <property type="component" value="Unassembled WGS sequence"/>
</dbReference>
<sequence length="110" mass="11267">MSLALTLILLASELAGEFSVFFVSSHNACVVVFLQSTQVPKTSKKRHRGCGSLSAIFDASNAVNAPKAVLSAGEAVLSYGGSGVGADNMRPNFDGLASSVLRGRSMGACS</sequence>
<keyword evidence="3" id="KW-1185">Reference proteome</keyword>